<evidence type="ECO:0000256" key="1">
    <source>
        <dbReference type="SAM" id="MobiDB-lite"/>
    </source>
</evidence>
<protein>
    <recommendedName>
        <fullName evidence="4">Gag-like protein</fullName>
    </recommendedName>
</protein>
<feature type="region of interest" description="Disordered" evidence="1">
    <location>
        <begin position="1"/>
        <end position="129"/>
    </location>
</feature>
<feature type="region of interest" description="Disordered" evidence="1">
    <location>
        <begin position="260"/>
        <end position="280"/>
    </location>
</feature>
<evidence type="ECO:0008006" key="4">
    <source>
        <dbReference type="Google" id="ProtNLM"/>
    </source>
</evidence>
<evidence type="ECO:0000313" key="2">
    <source>
        <dbReference type="EMBL" id="KAK8402898.1"/>
    </source>
</evidence>
<dbReference type="Proteomes" id="UP001487740">
    <property type="component" value="Unassembled WGS sequence"/>
</dbReference>
<feature type="compositionally biased region" description="Basic and acidic residues" evidence="1">
    <location>
        <begin position="1"/>
        <end position="27"/>
    </location>
</feature>
<evidence type="ECO:0000313" key="3">
    <source>
        <dbReference type="Proteomes" id="UP001487740"/>
    </source>
</evidence>
<feature type="region of interest" description="Disordered" evidence="1">
    <location>
        <begin position="167"/>
        <end position="189"/>
    </location>
</feature>
<gene>
    <name evidence="2" type="ORF">O3P69_000881</name>
</gene>
<sequence>MPLTRSGEHERRVGEEEDHAVAGDWRHTATSPPPADIVSLMKWMEETRLRDEERRREAEESRRQEDNARFEALISMLAAQRQTPQVPPEDDGEDPENPTRRQPQQPRIPSTQKPAAQIPPPLKPDATYQLDSYPWDDKCSLQEMVTACRSYEAARCATSDIRAQPTQVRALTQHQKSKKQKNLDKQPPQQSTAKTAELCQCCARYHETGACPAAQVTCRNCGRQGHFASTVKCPASKAQCRLCSRIGHFDSCCKKVSRQNHKRGSTDGAPTPSQQKSKQLSCRRVISPSPAVPQHVSVLVTHGVWRAGKDLRIPDALSRAPVSHPLPEDYTLCAESTASLHTVATVRAVTGTKVDDDRILEELRHAADFSSSSETCTSVRRRTIPPLYFSSPEAGAAERDSVGLWSKVAAAADRWSEITVVCRSAAMREGGHAAGRGAEAAAPRPVVGPAPAPLPFLRLSADTIVFHASSSLVTPVCYKRRMTLVTKDCHRIK</sequence>
<dbReference type="Gene3D" id="4.10.60.10">
    <property type="entry name" value="Zinc finger, CCHC-type"/>
    <property type="match status" value="1"/>
</dbReference>
<comment type="caution">
    <text evidence="2">The sequence shown here is derived from an EMBL/GenBank/DDBJ whole genome shotgun (WGS) entry which is preliminary data.</text>
</comment>
<accession>A0AAW0URY9</accession>
<dbReference type="AlphaFoldDB" id="A0AAW0URY9"/>
<feature type="compositionally biased region" description="Basic and acidic residues" evidence="1">
    <location>
        <begin position="43"/>
        <end position="69"/>
    </location>
</feature>
<organism evidence="2 3">
    <name type="scientific">Scylla paramamosain</name>
    <name type="common">Mud crab</name>
    <dbReference type="NCBI Taxonomy" id="85552"/>
    <lineage>
        <taxon>Eukaryota</taxon>
        <taxon>Metazoa</taxon>
        <taxon>Ecdysozoa</taxon>
        <taxon>Arthropoda</taxon>
        <taxon>Crustacea</taxon>
        <taxon>Multicrustacea</taxon>
        <taxon>Malacostraca</taxon>
        <taxon>Eumalacostraca</taxon>
        <taxon>Eucarida</taxon>
        <taxon>Decapoda</taxon>
        <taxon>Pleocyemata</taxon>
        <taxon>Brachyura</taxon>
        <taxon>Eubrachyura</taxon>
        <taxon>Portunoidea</taxon>
        <taxon>Portunidae</taxon>
        <taxon>Portuninae</taxon>
        <taxon>Scylla</taxon>
    </lineage>
</organism>
<dbReference type="EMBL" id="JARAKH010000007">
    <property type="protein sequence ID" value="KAK8402898.1"/>
    <property type="molecule type" value="Genomic_DNA"/>
</dbReference>
<feature type="compositionally biased region" description="Polar residues" evidence="1">
    <location>
        <begin position="271"/>
        <end position="280"/>
    </location>
</feature>
<keyword evidence="3" id="KW-1185">Reference proteome</keyword>
<reference evidence="2 3" key="1">
    <citation type="submission" date="2023-03" db="EMBL/GenBank/DDBJ databases">
        <title>High-quality genome of Scylla paramamosain provides insights in environmental adaptation.</title>
        <authorList>
            <person name="Zhang L."/>
        </authorList>
    </citation>
    <scope>NUCLEOTIDE SEQUENCE [LARGE SCALE GENOMIC DNA]</scope>
    <source>
        <strain evidence="2">LZ_2023a</strain>
        <tissue evidence="2">Muscle</tissue>
    </source>
</reference>
<name>A0AAW0URY9_SCYPA</name>
<proteinExistence type="predicted"/>